<dbReference type="InterPro" id="IPR019734">
    <property type="entry name" value="TPR_rpt"/>
</dbReference>
<dbReference type="Pfam" id="PF13432">
    <property type="entry name" value="TPR_16"/>
    <property type="match status" value="2"/>
</dbReference>
<keyword evidence="4" id="KW-1185">Reference proteome</keyword>
<keyword evidence="2" id="KW-0812">Transmembrane</keyword>
<evidence type="ECO:0000256" key="2">
    <source>
        <dbReference type="SAM" id="Phobius"/>
    </source>
</evidence>
<comment type="caution">
    <text evidence="3">The sequence shown here is derived from an EMBL/GenBank/DDBJ whole genome shotgun (WGS) entry which is preliminary data.</text>
</comment>
<dbReference type="Gene3D" id="1.25.40.10">
    <property type="entry name" value="Tetratricopeptide repeat domain"/>
    <property type="match status" value="2"/>
</dbReference>
<dbReference type="RefSeq" id="WP_185002025.1">
    <property type="nucleotide sequence ID" value="NZ_BAAAUI010000016.1"/>
</dbReference>
<protein>
    <submittedName>
        <fullName evidence="3">Tetratricopeptide (TPR) repeat protein</fullName>
    </submittedName>
</protein>
<feature type="transmembrane region" description="Helical" evidence="2">
    <location>
        <begin position="198"/>
        <end position="215"/>
    </location>
</feature>
<dbReference type="InterPro" id="IPR011990">
    <property type="entry name" value="TPR-like_helical_dom_sf"/>
</dbReference>
<feature type="transmembrane region" description="Helical" evidence="2">
    <location>
        <begin position="221"/>
        <end position="241"/>
    </location>
</feature>
<dbReference type="SUPFAM" id="SSF48452">
    <property type="entry name" value="TPR-like"/>
    <property type="match status" value="1"/>
</dbReference>
<dbReference type="Proteomes" id="UP000533598">
    <property type="component" value="Unassembled WGS sequence"/>
</dbReference>
<name>A0A7W7C7Z3_9PSEU</name>
<keyword evidence="1" id="KW-0802">TPR repeat</keyword>
<feature type="transmembrane region" description="Helical" evidence="2">
    <location>
        <begin position="262"/>
        <end position="284"/>
    </location>
</feature>
<keyword evidence="2" id="KW-0472">Membrane</keyword>
<proteinExistence type="predicted"/>
<evidence type="ECO:0000313" key="3">
    <source>
        <dbReference type="EMBL" id="MBB4676166.1"/>
    </source>
</evidence>
<dbReference type="EMBL" id="JACHMH010000001">
    <property type="protein sequence ID" value="MBB4676166.1"/>
    <property type="molecule type" value="Genomic_DNA"/>
</dbReference>
<gene>
    <name evidence="3" type="ORF">HNR67_002284</name>
</gene>
<dbReference type="AlphaFoldDB" id="A0A7W7C7Z3"/>
<evidence type="ECO:0000313" key="4">
    <source>
        <dbReference type="Proteomes" id="UP000533598"/>
    </source>
</evidence>
<organism evidence="3 4">
    <name type="scientific">Crossiella cryophila</name>
    <dbReference type="NCBI Taxonomy" id="43355"/>
    <lineage>
        <taxon>Bacteria</taxon>
        <taxon>Bacillati</taxon>
        <taxon>Actinomycetota</taxon>
        <taxon>Actinomycetes</taxon>
        <taxon>Pseudonocardiales</taxon>
        <taxon>Pseudonocardiaceae</taxon>
        <taxon>Crossiella</taxon>
    </lineage>
</organism>
<accession>A0A7W7C7Z3</accession>
<feature type="transmembrane region" description="Helical" evidence="2">
    <location>
        <begin position="290"/>
        <end position="309"/>
    </location>
</feature>
<sequence>MTDAPEALCRQAAAYLQHDKPKRALEAARRAAELNRDDEAPHRLASLALTELGRHPEAVAAAREAVRLAPADWRGQIALAEALGAGGAMLDPQRPEGHQAVAAARRAVELNPAEPRCFEVLGDIALRARRWDIAEQAYQAALRLDPGNQHAKLNLALVRERAAAPAPPPPVGGQLPAAEPPPPPANVVAAVLWPTVRTLTLVLSLGSLALIIGGLPEPGRGHVWLGVLLLAATGVLAARPVRRLPSSARRKLVRILGTQPRLGLTVFALSLGVLCLLVWTIISLFQPGDLQLPVLTCLSSAVAVVLARLRRGY</sequence>
<dbReference type="PROSITE" id="PS50005">
    <property type="entry name" value="TPR"/>
    <property type="match status" value="1"/>
</dbReference>
<keyword evidence="2" id="KW-1133">Transmembrane helix</keyword>
<dbReference type="SMART" id="SM00028">
    <property type="entry name" value="TPR"/>
    <property type="match status" value="3"/>
</dbReference>
<dbReference type="PANTHER" id="PTHR12558:SF13">
    <property type="entry name" value="CELL DIVISION CYCLE PROTEIN 27 HOMOLOG"/>
    <property type="match status" value="1"/>
</dbReference>
<evidence type="ECO:0000256" key="1">
    <source>
        <dbReference type="PROSITE-ProRule" id="PRU00339"/>
    </source>
</evidence>
<dbReference type="PANTHER" id="PTHR12558">
    <property type="entry name" value="CELL DIVISION CYCLE 16,23,27"/>
    <property type="match status" value="1"/>
</dbReference>
<feature type="repeat" description="TPR" evidence="1">
    <location>
        <begin position="115"/>
        <end position="148"/>
    </location>
</feature>
<reference evidence="3 4" key="1">
    <citation type="submission" date="2020-08" db="EMBL/GenBank/DDBJ databases">
        <title>Sequencing the genomes of 1000 actinobacteria strains.</title>
        <authorList>
            <person name="Klenk H.-P."/>
        </authorList>
    </citation>
    <scope>NUCLEOTIDE SEQUENCE [LARGE SCALE GENOMIC DNA]</scope>
    <source>
        <strain evidence="3 4">DSM 44230</strain>
    </source>
</reference>